<evidence type="ECO:0000313" key="3">
    <source>
        <dbReference type="Proteomes" id="UP001597383"/>
    </source>
</evidence>
<dbReference type="InterPro" id="IPR005646">
    <property type="entry name" value="FapA"/>
</dbReference>
<dbReference type="Pfam" id="PF20250">
    <property type="entry name" value="FapA_N"/>
    <property type="match status" value="1"/>
</dbReference>
<dbReference type="Proteomes" id="UP001597383">
    <property type="component" value="Unassembled WGS sequence"/>
</dbReference>
<feature type="domain" description="Flagellar Assembly Protein A N-terminal region" evidence="1">
    <location>
        <begin position="9"/>
        <end position="175"/>
    </location>
</feature>
<reference evidence="3" key="1">
    <citation type="journal article" date="2019" name="Int. J. Syst. Evol. Microbiol.">
        <title>The Global Catalogue of Microorganisms (GCM) 10K type strain sequencing project: providing services to taxonomists for standard genome sequencing and annotation.</title>
        <authorList>
            <consortium name="The Broad Institute Genomics Platform"/>
            <consortium name="The Broad Institute Genome Sequencing Center for Infectious Disease"/>
            <person name="Wu L."/>
            <person name="Ma J."/>
        </authorList>
    </citation>
    <scope>NUCLEOTIDE SEQUENCE [LARGE SCALE GENOMIC DNA]</scope>
    <source>
        <strain evidence="3">R28</strain>
    </source>
</reference>
<sequence>MDRLQEYFHIKQSNDLMYAEIHCTQGYLEKDLDITEDDLLQYLAHNKINHGILKDHVQLLTTKPPEDQFPIIIARGTPVRDGENGYVQYVLNFHAEVEKNDNWNFRDVMRIPSVQKGQKIATVIPPTIGVEGKNIQGNSIPAKSGKPATIRAGQNVVFQEESLTFFAISDGQVSASVHAIDVFEVYEIKDTLTMKDGNLDFVGSITIHGDVPSGYKVQAGGDVKIFGMVEAAEITAGGSIYVSEGLAGQQKGKIIADNNIHIGNINQGEVSAGKDIFVENSILHSILTANNQIICQRGNIIGGTISAGELIEAKEIGNKLHTKTEITFGVNKLQKDQEEKLIVQKQELRDTLSKLTIIGNKLKERNDVHLNPKLKAAFHKQKKSVEQTTKKLQDIEEMLMHINSSLGDEKKAKLVVNSHVYPNVLISFGKYKKVIRTTHQHVQMKLKNQEIAILNL</sequence>
<proteinExistence type="predicted"/>
<dbReference type="EMBL" id="JBHUHQ010000013">
    <property type="protein sequence ID" value="MFD2044128.1"/>
    <property type="molecule type" value="Genomic_DNA"/>
</dbReference>
<dbReference type="InterPro" id="IPR046866">
    <property type="entry name" value="FapA_N"/>
</dbReference>
<comment type="caution">
    <text evidence="2">The sequence shown here is derived from an EMBL/GenBank/DDBJ whole genome shotgun (WGS) entry which is preliminary data.</text>
</comment>
<protein>
    <submittedName>
        <fullName evidence="2">DUF342 domain-containing protein</fullName>
    </submittedName>
</protein>
<name>A0ABW4W0G2_9BACI</name>
<keyword evidence="3" id="KW-1185">Reference proteome</keyword>
<evidence type="ECO:0000259" key="1">
    <source>
        <dbReference type="Pfam" id="PF20250"/>
    </source>
</evidence>
<evidence type="ECO:0000313" key="2">
    <source>
        <dbReference type="EMBL" id="MFD2044128.1"/>
    </source>
</evidence>
<accession>A0ABW4W0G2</accession>
<gene>
    <name evidence="2" type="ORF">ACFSJF_07620</name>
</gene>
<dbReference type="PANTHER" id="PTHR38032">
    <property type="entry name" value="POLYMERASE-RELATED"/>
    <property type="match status" value="1"/>
</dbReference>
<dbReference type="Pfam" id="PF03961">
    <property type="entry name" value="FapA"/>
    <property type="match status" value="1"/>
</dbReference>
<dbReference type="PANTHER" id="PTHR38032:SF1">
    <property type="entry name" value="RNA-BINDING PROTEIN KHPB N-TERMINAL DOMAIN-CONTAINING PROTEIN"/>
    <property type="match status" value="1"/>
</dbReference>
<organism evidence="2 3">
    <name type="scientific">Ornithinibacillus salinisoli</name>
    <dbReference type="NCBI Taxonomy" id="1848459"/>
    <lineage>
        <taxon>Bacteria</taxon>
        <taxon>Bacillati</taxon>
        <taxon>Bacillota</taxon>
        <taxon>Bacilli</taxon>
        <taxon>Bacillales</taxon>
        <taxon>Bacillaceae</taxon>
        <taxon>Ornithinibacillus</taxon>
    </lineage>
</organism>
<dbReference type="RefSeq" id="WP_377555717.1">
    <property type="nucleotide sequence ID" value="NZ_JBHUHQ010000013.1"/>
</dbReference>
<dbReference type="InterPro" id="IPR046865">
    <property type="entry name" value="FapA_b_solenoid"/>
</dbReference>